<dbReference type="SMART" id="SM00939">
    <property type="entry name" value="PepX_C"/>
    <property type="match status" value="1"/>
</dbReference>
<dbReference type="Proteomes" id="UP000019151">
    <property type="component" value="Chromosome"/>
</dbReference>
<dbReference type="PATRIC" id="fig|861299.3.peg.1799"/>
<accession>W0REU8</accession>
<feature type="signal peptide" evidence="2">
    <location>
        <begin position="1"/>
        <end position="27"/>
    </location>
</feature>
<dbReference type="InterPro" id="IPR005674">
    <property type="entry name" value="CocE/Ser_esterase"/>
</dbReference>
<dbReference type="eggNOG" id="COG2936">
    <property type="taxonomic scope" value="Bacteria"/>
</dbReference>
<dbReference type="NCBIfam" id="TIGR00976">
    <property type="entry name" value="CocE_NonD"/>
    <property type="match status" value="1"/>
</dbReference>
<organism evidence="4 5">
    <name type="scientific">Gemmatirosa kalamazoonensis</name>
    <dbReference type="NCBI Taxonomy" id="861299"/>
    <lineage>
        <taxon>Bacteria</taxon>
        <taxon>Pseudomonadati</taxon>
        <taxon>Gemmatimonadota</taxon>
        <taxon>Gemmatimonadia</taxon>
        <taxon>Gemmatimonadales</taxon>
        <taxon>Gemmatimonadaceae</taxon>
        <taxon>Gemmatirosa</taxon>
    </lineage>
</organism>
<evidence type="ECO:0000313" key="4">
    <source>
        <dbReference type="EMBL" id="AHG89306.1"/>
    </source>
</evidence>
<dbReference type="InterPro" id="IPR029058">
    <property type="entry name" value="AB_hydrolase_fold"/>
</dbReference>
<dbReference type="PANTHER" id="PTHR43056">
    <property type="entry name" value="PEPTIDASE S9 PROLYL OLIGOPEPTIDASE"/>
    <property type="match status" value="1"/>
</dbReference>
<feature type="chain" id="PRO_5004794242" evidence="2">
    <location>
        <begin position="28"/>
        <end position="623"/>
    </location>
</feature>
<name>W0REU8_9BACT</name>
<dbReference type="KEGG" id="gba:J421_1769"/>
<dbReference type="InterPro" id="IPR008979">
    <property type="entry name" value="Galactose-bd-like_sf"/>
</dbReference>
<dbReference type="InParanoid" id="W0REU8"/>
<gene>
    <name evidence="4" type="ORF">J421_1769</name>
</gene>
<evidence type="ECO:0000259" key="3">
    <source>
        <dbReference type="SMART" id="SM00939"/>
    </source>
</evidence>
<sequence>MTRPPLLHRFVRHAAALSLLAAARAGAQPYDVVLAAHDLMIPTRDGARMATDVYRPAHGGVAVDERLPVLLNRTPYDKGTLADDARYFARHGYVVAVQDVRGRYRSEGKFSKVQPADATDGYDTIEWLARQPWSNGSVGTWGTSFAAHTQAGAAQLHPPALKTMVVNMGGLSNGWDHGVRYRGAYEMGRQITWAWSQLAADAPNAAVKKLLEREKVEDWYAVQPMRRGLNALSVAPEYEGWYLDFFEHADYDAFWKDPMVNWSEHYAETSDVPMLQVGGWYDIFLAGTFENFLGLSKAKKSPQRVLVGPWTHHGNTRPYAGDVSFGPAAAITDFDGDFHLRWFDHWLKGVPNGVEREAPVRLFVMGTGDGHKDADGRLFHGGYWRDATAWPIPGTRLVPYYFHADGSLSTARPREARAFTTYTYDPRHPVPTIGGGVSARLKDGGYDQREDPRFPPSTAPWRPLNSRADVVVFQTEPLAEDVTVIGPITVTLYASTNATDTDFTAKLVDVYPPSDDWPGGFDLNLTDAIMRGRYRATRDHAVLLVPGTVYPFTIAPFPTANVFKKGHRIRIDVSSSNFPRFDANPNTGEPLGRSRRVQSADNTIWHDAARPSHVVLPLAPARP</sequence>
<keyword evidence="2" id="KW-0732">Signal</keyword>
<dbReference type="STRING" id="861299.J421_1769"/>
<evidence type="ECO:0000256" key="2">
    <source>
        <dbReference type="SAM" id="SignalP"/>
    </source>
</evidence>
<proteinExistence type="predicted"/>
<dbReference type="GO" id="GO:0008239">
    <property type="term" value="F:dipeptidyl-peptidase activity"/>
    <property type="evidence" value="ECO:0007669"/>
    <property type="project" value="InterPro"/>
</dbReference>
<dbReference type="HOGENOM" id="CLU_015590_5_1_0"/>
<evidence type="ECO:0000313" key="5">
    <source>
        <dbReference type="Proteomes" id="UP000019151"/>
    </source>
</evidence>
<dbReference type="InterPro" id="IPR000383">
    <property type="entry name" value="Xaa-Pro-like_dom"/>
</dbReference>
<dbReference type="InterPro" id="IPR013736">
    <property type="entry name" value="Xaa-Pro_dipept_C"/>
</dbReference>
<dbReference type="PANTHER" id="PTHR43056:SF10">
    <property type="entry name" value="COCE_NOND FAMILY, PUTATIVE (AFU_ORTHOLOGUE AFUA_7G00600)-RELATED"/>
    <property type="match status" value="1"/>
</dbReference>
<dbReference type="OrthoDB" id="9806163at2"/>
<keyword evidence="5" id="KW-1185">Reference proteome</keyword>
<dbReference type="EMBL" id="CP007128">
    <property type="protein sequence ID" value="AHG89306.1"/>
    <property type="molecule type" value="Genomic_DNA"/>
</dbReference>
<dbReference type="Gene3D" id="3.40.50.1820">
    <property type="entry name" value="alpha/beta hydrolase"/>
    <property type="match status" value="1"/>
</dbReference>
<dbReference type="AlphaFoldDB" id="W0REU8"/>
<keyword evidence="1 4" id="KW-0378">Hydrolase</keyword>
<dbReference type="Gene3D" id="2.60.120.260">
    <property type="entry name" value="Galactose-binding domain-like"/>
    <property type="match status" value="1"/>
</dbReference>
<feature type="domain" description="Xaa-Pro dipeptidyl-peptidase C-terminal" evidence="3">
    <location>
        <begin position="340"/>
        <end position="615"/>
    </location>
</feature>
<dbReference type="Pfam" id="PF02129">
    <property type="entry name" value="Peptidase_S15"/>
    <property type="match status" value="1"/>
</dbReference>
<dbReference type="RefSeq" id="WP_025410810.1">
    <property type="nucleotide sequence ID" value="NZ_CP007128.1"/>
</dbReference>
<protein>
    <submittedName>
        <fullName evidence="4">Hydrolase CocE/NonD family protein</fullName>
    </submittedName>
</protein>
<reference evidence="4 5" key="1">
    <citation type="journal article" date="2014" name="Genome Announc.">
        <title>Genome Sequence and Methylome of Soil Bacterium Gemmatirosa kalamazoonensis KBS708T, a Member of the Rarely Cultivated Gemmatimonadetes Phylum.</title>
        <authorList>
            <person name="Debruyn J.M."/>
            <person name="Radosevich M."/>
            <person name="Wommack K.E."/>
            <person name="Polson S.W."/>
            <person name="Hauser L.J."/>
            <person name="Fawaz M.N."/>
            <person name="Korlach J."/>
            <person name="Tsai Y.C."/>
        </authorList>
    </citation>
    <scope>NUCLEOTIDE SEQUENCE [LARGE SCALE GENOMIC DNA]</scope>
    <source>
        <strain evidence="4 5">KBS708</strain>
    </source>
</reference>
<dbReference type="SUPFAM" id="SSF53474">
    <property type="entry name" value="alpha/beta-Hydrolases"/>
    <property type="match status" value="1"/>
</dbReference>
<dbReference type="Pfam" id="PF08530">
    <property type="entry name" value="PepX_C"/>
    <property type="match status" value="1"/>
</dbReference>
<dbReference type="SUPFAM" id="SSF49785">
    <property type="entry name" value="Galactose-binding domain-like"/>
    <property type="match status" value="1"/>
</dbReference>
<dbReference type="Gene3D" id="1.10.3020.10">
    <property type="entry name" value="alpha-amino acid ester hydrolase ( Helical cap domain)"/>
    <property type="match status" value="1"/>
</dbReference>
<dbReference type="InterPro" id="IPR050585">
    <property type="entry name" value="Xaa-Pro_dipeptidyl-ppase/CocE"/>
</dbReference>
<evidence type="ECO:0000256" key="1">
    <source>
        <dbReference type="ARBA" id="ARBA00022801"/>
    </source>
</evidence>